<evidence type="ECO:0000256" key="2">
    <source>
        <dbReference type="SAM" id="MobiDB-lite"/>
    </source>
</evidence>
<proteinExistence type="predicted"/>
<evidence type="ECO:0000256" key="1">
    <source>
        <dbReference type="SAM" id="Coils"/>
    </source>
</evidence>
<dbReference type="EMBL" id="QJKJ01004063">
    <property type="protein sequence ID" value="RDX95692.1"/>
    <property type="molecule type" value="Genomic_DNA"/>
</dbReference>
<dbReference type="Proteomes" id="UP000257109">
    <property type="component" value="Unassembled WGS sequence"/>
</dbReference>
<feature type="region of interest" description="Disordered" evidence="2">
    <location>
        <begin position="301"/>
        <end position="335"/>
    </location>
</feature>
<keyword evidence="4" id="KW-1185">Reference proteome</keyword>
<feature type="coiled-coil region" evidence="1">
    <location>
        <begin position="55"/>
        <end position="152"/>
    </location>
</feature>
<organism evidence="3 4">
    <name type="scientific">Mucuna pruriens</name>
    <name type="common">Velvet bean</name>
    <name type="synonym">Dolichos pruriens</name>
    <dbReference type="NCBI Taxonomy" id="157652"/>
    <lineage>
        <taxon>Eukaryota</taxon>
        <taxon>Viridiplantae</taxon>
        <taxon>Streptophyta</taxon>
        <taxon>Embryophyta</taxon>
        <taxon>Tracheophyta</taxon>
        <taxon>Spermatophyta</taxon>
        <taxon>Magnoliopsida</taxon>
        <taxon>eudicotyledons</taxon>
        <taxon>Gunneridae</taxon>
        <taxon>Pentapetalae</taxon>
        <taxon>rosids</taxon>
        <taxon>fabids</taxon>
        <taxon>Fabales</taxon>
        <taxon>Fabaceae</taxon>
        <taxon>Papilionoideae</taxon>
        <taxon>50 kb inversion clade</taxon>
        <taxon>NPAAA clade</taxon>
        <taxon>indigoferoid/millettioid clade</taxon>
        <taxon>Phaseoleae</taxon>
        <taxon>Mucuna</taxon>
    </lineage>
</organism>
<sequence length="441" mass="49904">MLKRKLETSLEEARQERWLSDDFSKKARAEKESCVKIGCFLKVADQEMCSKRVERDQITAEKERLKEVVAALKSRGAEREGELHGLQERVLLLEEELKAAQLSKEHLQNQRRYNLLALVEACGKVDEAESQLEELKETLEGWKRRCQDIADEVETQVRAATADAQLWKDRYIKLAWLANQALMNILQRLRATEDMVDPTRTPKEIKEFLEQCRKLKRKLTASHRYHTRSRTNDIEQATEELEQQNAEMRAEMRMEMGQMKEQINKMFEIITRNAAPTPVAATQGVALSTTTLGTPTYPSGFAPPTWNATAENPPVPQEQPGRNNSGAGRGQGSGTGPYLTLGATVYFHPPPESSRVPRSIQEPALLGSDKINALEERMRAIEGTSSHGIDAANLCLVPDIELPADFKVPKFEKYKGSSCPRVHLAMYCRKMAPYTQQDKIP</sequence>
<evidence type="ECO:0000313" key="4">
    <source>
        <dbReference type="Proteomes" id="UP000257109"/>
    </source>
</evidence>
<gene>
    <name evidence="3" type="ORF">CR513_21745</name>
</gene>
<name>A0A371GYP4_MUCPR</name>
<dbReference type="OrthoDB" id="1750196at2759"/>
<protein>
    <submittedName>
        <fullName evidence="3">Uncharacterized protein</fullName>
    </submittedName>
</protein>
<keyword evidence="1" id="KW-0175">Coiled coil</keyword>
<comment type="caution">
    <text evidence="3">The sequence shown here is derived from an EMBL/GenBank/DDBJ whole genome shotgun (WGS) entry which is preliminary data.</text>
</comment>
<dbReference type="AlphaFoldDB" id="A0A371GYP4"/>
<evidence type="ECO:0000313" key="3">
    <source>
        <dbReference type="EMBL" id="RDX95692.1"/>
    </source>
</evidence>
<accession>A0A371GYP4</accession>
<reference evidence="3" key="1">
    <citation type="submission" date="2018-05" db="EMBL/GenBank/DDBJ databases">
        <title>Draft genome of Mucuna pruriens seed.</title>
        <authorList>
            <person name="Nnadi N.E."/>
            <person name="Vos R."/>
            <person name="Hasami M.H."/>
            <person name="Devisetty U.K."/>
            <person name="Aguiy J.C."/>
        </authorList>
    </citation>
    <scope>NUCLEOTIDE SEQUENCE [LARGE SCALE GENOMIC DNA]</scope>
    <source>
        <strain evidence="3">JCA_2017</strain>
    </source>
</reference>
<feature type="non-terminal residue" evidence="3">
    <location>
        <position position="1"/>
    </location>
</feature>
<feature type="coiled-coil region" evidence="1">
    <location>
        <begin position="227"/>
        <end position="258"/>
    </location>
</feature>